<dbReference type="InterPro" id="IPR033913">
    <property type="entry name" value="MTH1175_dom"/>
</dbReference>
<evidence type="ECO:0000313" key="3">
    <source>
        <dbReference type="EMBL" id="MSA90711.1"/>
    </source>
</evidence>
<dbReference type="SUPFAM" id="SSF53146">
    <property type="entry name" value="Nitrogenase accessory factor-like"/>
    <property type="match status" value="1"/>
</dbReference>
<dbReference type="Proteomes" id="UP000480929">
    <property type="component" value="Unassembled WGS sequence"/>
</dbReference>
<reference evidence="5 6" key="1">
    <citation type="journal article" date="2019" name="Nat. Med.">
        <title>A library of human gut bacterial isolates paired with longitudinal multiomics data enables mechanistic microbiome research.</title>
        <authorList>
            <person name="Poyet M."/>
            <person name="Groussin M."/>
            <person name="Gibbons S.M."/>
            <person name="Avila-Pacheco J."/>
            <person name="Jiang X."/>
            <person name="Kearney S.M."/>
            <person name="Perrotta A.R."/>
            <person name="Berdy B."/>
            <person name="Zhao S."/>
            <person name="Lieberman T.D."/>
            <person name="Swanson P.K."/>
            <person name="Smith M."/>
            <person name="Roesemann S."/>
            <person name="Alexander J.E."/>
            <person name="Rich S.A."/>
            <person name="Livny J."/>
            <person name="Vlamakis H."/>
            <person name="Clish C."/>
            <person name="Bullock K."/>
            <person name="Deik A."/>
            <person name="Scott J."/>
            <person name="Pierce K.A."/>
            <person name="Xavier R.J."/>
            <person name="Alm E.J."/>
        </authorList>
    </citation>
    <scope>NUCLEOTIDE SEQUENCE [LARGE SCALE GENOMIC DNA]</scope>
    <source>
        <strain evidence="3 5">BIOML-A4</strain>
        <strain evidence="4 6">BIOML-A5</strain>
    </source>
</reference>
<evidence type="ECO:0000259" key="2">
    <source>
        <dbReference type="Pfam" id="PF02579"/>
    </source>
</evidence>
<gene>
    <name evidence="4" type="ORF">GKD88_15045</name>
    <name evidence="3" type="ORF">GKE08_15375</name>
</gene>
<evidence type="ECO:0000256" key="1">
    <source>
        <dbReference type="SAM" id="MobiDB-lite"/>
    </source>
</evidence>
<dbReference type="EMBL" id="WKPI01000035">
    <property type="protein sequence ID" value="MSC34441.1"/>
    <property type="molecule type" value="Genomic_DNA"/>
</dbReference>
<keyword evidence="6" id="KW-1185">Reference proteome</keyword>
<sequence length="128" mass="13371">MKKVTAIPYENGQVFGHFGKTQAFLIAELETGKILRSAVVPTEGKGHGELAGFLKAHGVTDCLCGGMGEGAYQALKAQGITVVRGVSGKAETVLQNYAQGSLQDDPQAACSHHHDHQAGHSCSCGKHS</sequence>
<evidence type="ECO:0000313" key="4">
    <source>
        <dbReference type="EMBL" id="MSC34441.1"/>
    </source>
</evidence>
<dbReference type="EMBL" id="WKPJ01000033">
    <property type="protein sequence ID" value="MSA90711.1"/>
    <property type="molecule type" value="Genomic_DNA"/>
</dbReference>
<accession>A0A6N7S9X7</accession>
<feature type="region of interest" description="Disordered" evidence="1">
    <location>
        <begin position="105"/>
        <end position="128"/>
    </location>
</feature>
<dbReference type="InterPro" id="IPR003731">
    <property type="entry name" value="Di-Nase_FeMo-co_biosynth"/>
</dbReference>
<dbReference type="InterPro" id="IPR036105">
    <property type="entry name" value="DiNase_FeMo-co_biosyn_sf"/>
</dbReference>
<protein>
    <submittedName>
        <fullName evidence="3">Dinitrogenase iron-molybdenum cofactor biosynthesis protein</fullName>
    </submittedName>
</protein>
<dbReference type="GeneID" id="42455551"/>
<dbReference type="AlphaFoldDB" id="A0A6N7S9X7"/>
<proteinExistence type="predicted"/>
<name>A0A6N7S9X7_9FIRM</name>
<dbReference type="Gene3D" id="3.30.420.130">
    <property type="entry name" value="Dinitrogenase iron-molybdenum cofactor biosynthesis domain"/>
    <property type="match status" value="1"/>
</dbReference>
<organism evidence="3 5">
    <name type="scientific">Holdemania massiliensis</name>
    <dbReference type="NCBI Taxonomy" id="1468449"/>
    <lineage>
        <taxon>Bacteria</taxon>
        <taxon>Bacillati</taxon>
        <taxon>Bacillota</taxon>
        <taxon>Erysipelotrichia</taxon>
        <taxon>Erysipelotrichales</taxon>
        <taxon>Erysipelotrichaceae</taxon>
        <taxon>Holdemania</taxon>
    </lineage>
</organism>
<dbReference type="Pfam" id="PF02579">
    <property type="entry name" value="Nitro_FeMo-Co"/>
    <property type="match status" value="1"/>
</dbReference>
<dbReference type="OrthoDB" id="280278at2"/>
<dbReference type="PANTHER" id="PTHR42983:SF1">
    <property type="entry name" value="IRON-MOLYBDENUM PROTEIN"/>
    <property type="match status" value="1"/>
</dbReference>
<dbReference type="RefSeq" id="WP_020223678.1">
    <property type="nucleotide sequence ID" value="NZ_CABKSC010000001.1"/>
</dbReference>
<comment type="caution">
    <text evidence="3">The sequence shown here is derived from an EMBL/GenBank/DDBJ whole genome shotgun (WGS) entry which is preliminary data.</text>
</comment>
<feature type="domain" description="Dinitrogenase iron-molybdenum cofactor biosynthesis" evidence="2">
    <location>
        <begin position="11"/>
        <end position="98"/>
    </location>
</feature>
<evidence type="ECO:0000313" key="6">
    <source>
        <dbReference type="Proteomes" id="UP000480929"/>
    </source>
</evidence>
<evidence type="ECO:0000313" key="5">
    <source>
        <dbReference type="Proteomes" id="UP000433575"/>
    </source>
</evidence>
<dbReference type="CDD" id="cd00851">
    <property type="entry name" value="MTH1175"/>
    <property type="match status" value="1"/>
</dbReference>
<dbReference type="Proteomes" id="UP000433575">
    <property type="component" value="Unassembled WGS sequence"/>
</dbReference>
<dbReference type="PANTHER" id="PTHR42983">
    <property type="entry name" value="DINITROGENASE IRON-MOLYBDENUM COFACTOR PROTEIN-RELATED"/>
    <property type="match status" value="1"/>
</dbReference>